<sequence length="84" mass="8939">MLYVIAALVIVLGLVLLVLTLLRTRRKAAGFRAAAARAQADIADRRGLIRARVAALGVALAQRRRIGAEERVAGAAADAEGRHR</sequence>
<gene>
    <name evidence="1" type="ORF">BJ998_006922</name>
</gene>
<comment type="caution">
    <text evidence="1">The sequence shown here is derived from an EMBL/GenBank/DDBJ whole genome shotgun (WGS) entry which is preliminary data.</text>
</comment>
<accession>A0A7W9KNC6</accession>
<evidence type="ECO:0000313" key="1">
    <source>
        <dbReference type="EMBL" id="MBB5895726.1"/>
    </source>
</evidence>
<proteinExistence type="predicted"/>
<reference evidence="1 2" key="1">
    <citation type="submission" date="2020-08" db="EMBL/GenBank/DDBJ databases">
        <title>Sequencing the genomes of 1000 actinobacteria strains.</title>
        <authorList>
            <person name="Klenk H.-P."/>
        </authorList>
    </citation>
    <scope>NUCLEOTIDE SEQUENCE [LARGE SCALE GENOMIC DNA]</scope>
    <source>
        <strain evidence="1 2">DSM 43851</strain>
    </source>
</reference>
<keyword evidence="2" id="KW-1185">Reference proteome</keyword>
<dbReference type="NCBIfam" id="NF037944">
    <property type="entry name" value="holin_2"/>
    <property type="match status" value="1"/>
</dbReference>
<dbReference type="AlphaFoldDB" id="A0A7W9KNC6"/>
<protein>
    <submittedName>
        <fullName evidence="1">Uncharacterized protein</fullName>
    </submittedName>
</protein>
<organism evidence="1 2">
    <name type="scientific">Kutzneria kofuensis</name>
    <dbReference type="NCBI Taxonomy" id="103725"/>
    <lineage>
        <taxon>Bacteria</taxon>
        <taxon>Bacillati</taxon>
        <taxon>Actinomycetota</taxon>
        <taxon>Actinomycetes</taxon>
        <taxon>Pseudonocardiales</taxon>
        <taxon>Pseudonocardiaceae</taxon>
        <taxon>Kutzneria</taxon>
    </lineage>
</organism>
<evidence type="ECO:0000313" key="2">
    <source>
        <dbReference type="Proteomes" id="UP000585638"/>
    </source>
</evidence>
<dbReference type="RefSeq" id="WP_184867480.1">
    <property type="nucleotide sequence ID" value="NZ_JACHIR010000001.1"/>
</dbReference>
<dbReference type="Proteomes" id="UP000585638">
    <property type="component" value="Unassembled WGS sequence"/>
</dbReference>
<dbReference type="EMBL" id="JACHIR010000001">
    <property type="protein sequence ID" value="MBB5895726.1"/>
    <property type="molecule type" value="Genomic_DNA"/>
</dbReference>
<name>A0A7W9KNC6_9PSEU</name>